<evidence type="ECO:0000256" key="11">
    <source>
        <dbReference type="ARBA" id="ARBA00022816"/>
    </source>
</evidence>
<keyword evidence="9" id="KW-0507">mRNA processing</keyword>
<dbReference type="EMBL" id="CAJEWN010000268">
    <property type="protein sequence ID" value="CAD2176115.1"/>
    <property type="molecule type" value="Genomic_DNA"/>
</dbReference>
<dbReference type="PANTHER" id="PTHR13434">
    <property type="entry name" value="PROTEIN CASC3"/>
    <property type="match status" value="1"/>
</dbReference>
<keyword evidence="7" id="KW-0813">Transport</keyword>
<evidence type="ECO:0000256" key="18">
    <source>
        <dbReference type="SAM" id="MobiDB-lite"/>
    </source>
</evidence>
<dbReference type="InterPro" id="IPR028544">
    <property type="entry name" value="CASC3"/>
</dbReference>
<feature type="compositionally biased region" description="Gly residues" evidence="18">
    <location>
        <begin position="529"/>
        <end position="541"/>
    </location>
</feature>
<evidence type="ECO:0000256" key="9">
    <source>
        <dbReference type="ARBA" id="ARBA00022664"/>
    </source>
</evidence>
<evidence type="ECO:0000256" key="6">
    <source>
        <dbReference type="ARBA" id="ARBA00019964"/>
    </source>
</evidence>
<dbReference type="GO" id="GO:0051028">
    <property type="term" value="P:mRNA transport"/>
    <property type="evidence" value="ECO:0007669"/>
    <property type="project" value="UniProtKB-KW"/>
</dbReference>
<evidence type="ECO:0000256" key="16">
    <source>
        <dbReference type="ARBA" id="ARBA00023242"/>
    </source>
</evidence>
<dbReference type="PANTHER" id="PTHR13434:SF0">
    <property type="entry name" value="PROTEIN CASC3"/>
    <property type="match status" value="1"/>
</dbReference>
<dbReference type="GO" id="GO:0006397">
    <property type="term" value="P:mRNA processing"/>
    <property type="evidence" value="ECO:0007669"/>
    <property type="project" value="UniProtKB-KW"/>
</dbReference>
<dbReference type="Proteomes" id="UP000580250">
    <property type="component" value="Unassembled WGS sequence"/>
</dbReference>
<evidence type="ECO:0000256" key="10">
    <source>
        <dbReference type="ARBA" id="ARBA00022728"/>
    </source>
</evidence>
<feature type="compositionally biased region" description="Polar residues" evidence="18">
    <location>
        <begin position="267"/>
        <end position="278"/>
    </location>
</feature>
<dbReference type="GO" id="GO:0010494">
    <property type="term" value="C:cytoplasmic stress granule"/>
    <property type="evidence" value="ECO:0007669"/>
    <property type="project" value="UniProtKB-SubCell"/>
</dbReference>
<feature type="compositionally biased region" description="Gly residues" evidence="18">
    <location>
        <begin position="577"/>
        <end position="589"/>
    </location>
</feature>
<evidence type="ECO:0000259" key="19">
    <source>
        <dbReference type="SMART" id="SM01044"/>
    </source>
</evidence>
<dbReference type="GO" id="GO:0000184">
    <property type="term" value="P:nuclear-transcribed mRNA catabolic process, nonsense-mediated decay"/>
    <property type="evidence" value="ECO:0007669"/>
    <property type="project" value="UniProtKB-KW"/>
</dbReference>
<dbReference type="GO" id="GO:0003729">
    <property type="term" value="F:mRNA binding"/>
    <property type="evidence" value="ECO:0007669"/>
    <property type="project" value="InterPro"/>
</dbReference>
<dbReference type="GO" id="GO:0048471">
    <property type="term" value="C:perinuclear region of cytoplasm"/>
    <property type="evidence" value="ECO:0007669"/>
    <property type="project" value="UniProtKB-SubCell"/>
</dbReference>
<evidence type="ECO:0000256" key="8">
    <source>
        <dbReference type="ARBA" id="ARBA00022490"/>
    </source>
</evidence>
<evidence type="ECO:0000313" key="20">
    <source>
        <dbReference type="EMBL" id="CAD2176115.1"/>
    </source>
</evidence>
<evidence type="ECO:0000256" key="2">
    <source>
        <dbReference type="ARBA" id="ARBA00004279"/>
    </source>
</evidence>
<keyword evidence="8" id="KW-0963">Cytoplasm</keyword>
<feature type="compositionally biased region" description="Basic and acidic residues" evidence="18">
    <location>
        <begin position="33"/>
        <end position="68"/>
    </location>
</feature>
<dbReference type="SMART" id="SM01044">
    <property type="entry name" value="Btz"/>
    <property type="match status" value="1"/>
</dbReference>
<evidence type="ECO:0000256" key="3">
    <source>
        <dbReference type="ARBA" id="ARBA00004324"/>
    </source>
</evidence>
<feature type="domain" description="Btz" evidence="19">
    <location>
        <begin position="98"/>
        <end position="223"/>
    </location>
</feature>
<dbReference type="InterPro" id="IPR018545">
    <property type="entry name" value="Btz_dom"/>
</dbReference>
<evidence type="ECO:0000256" key="1">
    <source>
        <dbReference type="ARBA" id="ARBA00004210"/>
    </source>
</evidence>
<sequence>MEDDSESKVDYQVGKQILDELVQKVISLEEDNDAQHKEQTQSIKKQEEVELEKPQQIEKEGGNDRQIVEEDQDDEEEWEDAGDGREEDEQLGDEQEFEDEQEDEECDDQEEEDGEGKKELDDDEIVENPAYIPKQGKFYMHDIDRSVPPARRSRVFNPSEDDEEEEDTGGISAVSKCEDDMPKTRAERVHKWKHDMFDERAQGPKGRGELIRRYGRDIRRVNEDDDDGNEQQNIQNTDQSRQRTRGARERGGGGIRRSRGRGLVVTNRRQPVQQQQFSYPKERDGRQEGQEEEGKQQERQSQQFSGSGGRVIRNSGTHGERGRAYGLGRNGGGTNVGSRDGRPMSNNQPFQREGRFSGETQREGRFSRGESQQQQDNQHYNQQKQYNQSSPRINQNVRGTMRGGREGSRGFQQTVHREGRFADNERDSHREGRFAGEDSQRGRFSRGDSQREGRFAGGGSQRARTFGGDSQRGHHEGGRFAGGESQREESFFVGDTQQFQSQQYNQQHNSQHQYSQLPPNQNIKVPMRGGRGGGGGFGGGSHRSNFHQEANVQSPIVPPQQQYNQQAHVNYQAPTRGGRGGGGFGGGSQRGNFQGSMPSRAAPLPQQQVMPQYAGGDNNYNSNMSNVPPPQIPIQQPIVQHYQPQQQQQIYRQPPQQIAMAPPPLMGQQQNYPHPRQPTEPVFFVTDQQQNRMMGQFPKQERQRQPLHIEPPH</sequence>
<feature type="compositionally biased region" description="Basic and acidic residues" evidence="18">
    <location>
        <begin position="352"/>
        <end position="368"/>
    </location>
</feature>
<evidence type="ECO:0000256" key="14">
    <source>
        <dbReference type="ARBA" id="ARBA00023161"/>
    </source>
</evidence>
<feature type="compositionally biased region" description="Low complexity" evidence="18">
    <location>
        <begin position="497"/>
        <end position="516"/>
    </location>
</feature>
<keyword evidence="13" id="KW-0694">RNA-binding</keyword>
<dbReference type="Pfam" id="PF09405">
    <property type="entry name" value="Btz"/>
    <property type="match status" value="1"/>
</dbReference>
<comment type="subcellular location">
    <subcellularLocation>
        <location evidence="2">Cell projection</location>
        <location evidence="2">Dendrite</location>
    </subcellularLocation>
    <subcellularLocation>
        <location evidence="1">Cytoplasm</location>
        <location evidence="1">Stress granule</location>
    </subcellularLocation>
    <subcellularLocation>
        <location evidence="4">Cytoplasm</location>
        <location evidence="4">Perinuclear region</location>
    </subcellularLocation>
    <subcellularLocation>
        <location evidence="3">Nucleus speckle</location>
    </subcellularLocation>
</comment>
<keyword evidence="17" id="KW-0966">Cell projection</keyword>
<keyword evidence="12" id="KW-0810">Translation regulation</keyword>
<dbReference type="OrthoDB" id="657902at2759"/>
<gene>
    <name evidence="20" type="ORF">MENT_LOCUS27887</name>
</gene>
<keyword evidence="11" id="KW-0509">mRNA transport</keyword>
<comment type="caution">
    <text evidence="20">The sequence shown here is derived from an EMBL/GenBank/DDBJ whole genome shotgun (WGS) entry which is preliminary data.</text>
</comment>
<feature type="region of interest" description="Disordered" evidence="18">
    <location>
        <begin position="29"/>
        <end position="546"/>
    </location>
</feature>
<keyword evidence="14" id="KW-0866">Nonsense-mediated mRNA decay</keyword>
<evidence type="ECO:0000256" key="15">
    <source>
        <dbReference type="ARBA" id="ARBA00023187"/>
    </source>
</evidence>
<protein>
    <recommendedName>
        <fullName evidence="6">Protein CASC3</fullName>
    </recommendedName>
</protein>
<feature type="compositionally biased region" description="Basic and acidic residues" evidence="18">
    <location>
        <begin position="176"/>
        <end position="222"/>
    </location>
</feature>
<dbReference type="GO" id="GO:0016607">
    <property type="term" value="C:nuclear speck"/>
    <property type="evidence" value="ECO:0007669"/>
    <property type="project" value="UniProtKB-SubCell"/>
</dbReference>
<evidence type="ECO:0000256" key="17">
    <source>
        <dbReference type="ARBA" id="ARBA00023273"/>
    </source>
</evidence>
<dbReference type="GO" id="GO:0030425">
    <property type="term" value="C:dendrite"/>
    <property type="evidence" value="ECO:0007669"/>
    <property type="project" value="UniProtKB-SubCell"/>
</dbReference>
<evidence type="ECO:0000256" key="13">
    <source>
        <dbReference type="ARBA" id="ARBA00022884"/>
    </source>
</evidence>
<feature type="compositionally biased region" description="Acidic residues" evidence="18">
    <location>
        <begin position="159"/>
        <end position="168"/>
    </location>
</feature>
<evidence type="ECO:0000256" key="4">
    <source>
        <dbReference type="ARBA" id="ARBA00004556"/>
    </source>
</evidence>
<feature type="region of interest" description="Disordered" evidence="18">
    <location>
        <begin position="658"/>
        <end position="680"/>
    </location>
</feature>
<dbReference type="GO" id="GO:0006417">
    <property type="term" value="P:regulation of translation"/>
    <property type="evidence" value="ECO:0007669"/>
    <property type="project" value="UniProtKB-KW"/>
</dbReference>
<evidence type="ECO:0000256" key="5">
    <source>
        <dbReference type="ARBA" id="ARBA00009548"/>
    </source>
</evidence>
<evidence type="ECO:0000256" key="12">
    <source>
        <dbReference type="ARBA" id="ARBA00022845"/>
    </source>
</evidence>
<comment type="similarity">
    <text evidence="5">Belongs to the CASC3 family.</text>
</comment>
<dbReference type="GO" id="GO:0005681">
    <property type="term" value="C:spliceosomal complex"/>
    <property type="evidence" value="ECO:0007669"/>
    <property type="project" value="UniProtKB-KW"/>
</dbReference>
<feature type="compositionally biased region" description="Low complexity" evidence="18">
    <location>
        <begin position="371"/>
        <end position="390"/>
    </location>
</feature>
<accession>A0A6V7VMC8</accession>
<dbReference type="GO" id="GO:0008380">
    <property type="term" value="P:RNA splicing"/>
    <property type="evidence" value="ECO:0007669"/>
    <property type="project" value="UniProtKB-KW"/>
</dbReference>
<reference evidence="20 21" key="1">
    <citation type="submission" date="2020-08" db="EMBL/GenBank/DDBJ databases">
        <authorList>
            <person name="Koutsovoulos G."/>
            <person name="Danchin GJ E."/>
        </authorList>
    </citation>
    <scope>NUCLEOTIDE SEQUENCE [LARGE SCALE GENOMIC DNA]</scope>
</reference>
<name>A0A6V7VMC8_MELEN</name>
<feature type="compositionally biased region" description="Basic and acidic residues" evidence="18">
    <location>
        <begin position="280"/>
        <end position="298"/>
    </location>
</feature>
<dbReference type="GO" id="GO:0035145">
    <property type="term" value="C:exon-exon junction complex"/>
    <property type="evidence" value="ECO:0007669"/>
    <property type="project" value="InterPro"/>
</dbReference>
<keyword evidence="15" id="KW-0508">mRNA splicing</keyword>
<evidence type="ECO:0000256" key="7">
    <source>
        <dbReference type="ARBA" id="ARBA00022448"/>
    </source>
</evidence>
<organism evidence="20 21">
    <name type="scientific">Meloidogyne enterolobii</name>
    <name type="common">Root-knot nematode worm</name>
    <name type="synonym">Meloidogyne mayaguensis</name>
    <dbReference type="NCBI Taxonomy" id="390850"/>
    <lineage>
        <taxon>Eukaryota</taxon>
        <taxon>Metazoa</taxon>
        <taxon>Ecdysozoa</taxon>
        <taxon>Nematoda</taxon>
        <taxon>Chromadorea</taxon>
        <taxon>Rhabditida</taxon>
        <taxon>Tylenchina</taxon>
        <taxon>Tylenchomorpha</taxon>
        <taxon>Tylenchoidea</taxon>
        <taxon>Meloidogynidae</taxon>
        <taxon>Meloidogyninae</taxon>
        <taxon>Meloidogyne</taxon>
    </lineage>
</organism>
<dbReference type="AlphaFoldDB" id="A0A6V7VMC8"/>
<proteinExistence type="inferred from homology"/>
<feature type="region of interest" description="Disordered" evidence="18">
    <location>
        <begin position="574"/>
        <end position="630"/>
    </location>
</feature>
<feature type="region of interest" description="Disordered" evidence="18">
    <location>
        <begin position="693"/>
        <end position="713"/>
    </location>
</feature>
<feature type="compositionally biased region" description="Acidic residues" evidence="18">
    <location>
        <begin position="69"/>
        <end position="114"/>
    </location>
</feature>
<keyword evidence="16" id="KW-0539">Nucleus</keyword>
<feature type="compositionally biased region" description="Basic and acidic residues" evidence="18">
    <location>
        <begin position="415"/>
        <end position="454"/>
    </location>
</feature>
<keyword evidence="10" id="KW-0747">Spliceosome</keyword>
<evidence type="ECO:0000313" key="21">
    <source>
        <dbReference type="Proteomes" id="UP000580250"/>
    </source>
</evidence>